<dbReference type="Proteomes" id="UP000622860">
    <property type="component" value="Unassembled WGS sequence"/>
</dbReference>
<comment type="caution">
    <text evidence="7">The sequence shown here is derived from an EMBL/GenBank/DDBJ whole genome shotgun (WGS) entry which is preliminary data.</text>
</comment>
<feature type="transmembrane region" description="Helical" evidence="6">
    <location>
        <begin position="427"/>
        <end position="445"/>
    </location>
</feature>
<keyword evidence="7" id="KW-0132">Cell division</keyword>
<dbReference type="EMBL" id="BMFR01000019">
    <property type="protein sequence ID" value="GGG84847.1"/>
    <property type="molecule type" value="Genomic_DNA"/>
</dbReference>
<dbReference type="PANTHER" id="PTHR30250:SF21">
    <property type="entry name" value="LIPID II FLIPPASE MURJ"/>
    <property type="match status" value="1"/>
</dbReference>
<dbReference type="GO" id="GO:0005886">
    <property type="term" value="C:plasma membrane"/>
    <property type="evidence" value="ECO:0007669"/>
    <property type="project" value="UniProtKB-SubCell"/>
</dbReference>
<feature type="transmembrane region" description="Helical" evidence="6">
    <location>
        <begin position="334"/>
        <end position="352"/>
    </location>
</feature>
<feature type="transmembrane region" description="Helical" evidence="6">
    <location>
        <begin position="295"/>
        <end position="314"/>
    </location>
</feature>
<name>A0A917HMU3_9BACI</name>
<dbReference type="InterPro" id="IPR002797">
    <property type="entry name" value="Polysacc_synth"/>
</dbReference>
<keyword evidence="5 6" id="KW-0472">Membrane</keyword>
<dbReference type="PIRSF" id="PIRSF038958">
    <property type="entry name" value="PG_synth_SpoVB"/>
    <property type="match status" value="1"/>
</dbReference>
<evidence type="ECO:0000256" key="1">
    <source>
        <dbReference type="ARBA" id="ARBA00004651"/>
    </source>
</evidence>
<keyword evidence="8" id="KW-1185">Reference proteome</keyword>
<dbReference type="CDD" id="cd13124">
    <property type="entry name" value="MATE_SpoVB_like"/>
    <property type="match status" value="1"/>
</dbReference>
<keyword evidence="7" id="KW-0131">Cell cycle</keyword>
<feature type="transmembrane region" description="Helical" evidence="6">
    <location>
        <begin position="191"/>
        <end position="214"/>
    </location>
</feature>
<feature type="transmembrane region" description="Helical" evidence="6">
    <location>
        <begin position="372"/>
        <end position="393"/>
    </location>
</feature>
<evidence type="ECO:0000313" key="7">
    <source>
        <dbReference type="EMBL" id="GGG84847.1"/>
    </source>
</evidence>
<reference evidence="7" key="2">
    <citation type="submission" date="2020-09" db="EMBL/GenBank/DDBJ databases">
        <authorList>
            <person name="Sun Q."/>
            <person name="Zhou Y."/>
        </authorList>
    </citation>
    <scope>NUCLEOTIDE SEQUENCE</scope>
    <source>
        <strain evidence="7">CGMCC 1.12754</strain>
    </source>
</reference>
<feature type="transmembrane region" description="Helical" evidence="6">
    <location>
        <begin position="125"/>
        <end position="145"/>
    </location>
</feature>
<evidence type="ECO:0000313" key="8">
    <source>
        <dbReference type="Proteomes" id="UP000622860"/>
    </source>
</evidence>
<feature type="transmembrane region" description="Helical" evidence="6">
    <location>
        <begin position="87"/>
        <end position="105"/>
    </location>
</feature>
<organism evidence="7 8">
    <name type="scientific">Virgibacillus oceani</name>
    <dbReference type="NCBI Taxonomy" id="1479511"/>
    <lineage>
        <taxon>Bacteria</taxon>
        <taxon>Bacillati</taxon>
        <taxon>Bacillota</taxon>
        <taxon>Bacilli</taxon>
        <taxon>Bacillales</taxon>
        <taxon>Bacillaceae</taxon>
        <taxon>Virgibacillus</taxon>
    </lineage>
</organism>
<feature type="transmembrane region" description="Helical" evidence="6">
    <location>
        <begin position="400"/>
        <end position="421"/>
    </location>
</feature>
<dbReference type="InterPro" id="IPR050833">
    <property type="entry name" value="Poly_Biosynth_Transport"/>
</dbReference>
<dbReference type="PANTHER" id="PTHR30250">
    <property type="entry name" value="PST FAMILY PREDICTED COLANIC ACID TRANSPORTER"/>
    <property type="match status" value="1"/>
</dbReference>
<dbReference type="Pfam" id="PF01943">
    <property type="entry name" value="Polysacc_synt"/>
    <property type="match status" value="1"/>
</dbReference>
<comment type="subcellular location">
    <subcellularLocation>
        <location evidence="1">Cell membrane</location>
        <topology evidence="1">Multi-pass membrane protein</topology>
    </subcellularLocation>
</comment>
<reference evidence="7" key="1">
    <citation type="journal article" date="2014" name="Int. J. Syst. Evol. Microbiol.">
        <title>Complete genome sequence of Corynebacterium casei LMG S-19264T (=DSM 44701T), isolated from a smear-ripened cheese.</title>
        <authorList>
            <consortium name="US DOE Joint Genome Institute (JGI-PGF)"/>
            <person name="Walter F."/>
            <person name="Albersmeier A."/>
            <person name="Kalinowski J."/>
            <person name="Ruckert C."/>
        </authorList>
    </citation>
    <scope>NUCLEOTIDE SEQUENCE</scope>
    <source>
        <strain evidence="7">CGMCC 1.12754</strain>
    </source>
</reference>
<feature type="transmembrane region" description="Helical" evidence="6">
    <location>
        <begin position="50"/>
        <end position="67"/>
    </location>
</feature>
<evidence type="ECO:0000256" key="4">
    <source>
        <dbReference type="ARBA" id="ARBA00022989"/>
    </source>
</evidence>
<proteinExistence type="predicted"/>
<sequence>MSNFVKGTMLLTGATFLSKFLGMIFVIPFNALVGANGGTLYLLAYTPYNIILSISTVGVPLAVSKFVSKYNSLGDYKTGMRMYRAGISLMLITGFIAFLVLFFVAEPIAKFTIPNDKPAITVEDATMVIRMVSFALIIIPAMSITRGFFQGYQSMGPTAVSQVVEQIVRILFLLGSAFIIIKLLGGNIPTAVGFATFAAFVGGLASGIVLWRYWQKRKPNIEMQIAQQRVSYDIPMKDLFKEIFSYAGPFIIVGIATSLYQIVDQFTFGRAMTAIGQGDLWEELLGSINLYSHKLVIIPVTLATGLSLAILPVLTKSFTDNNRPVLFQQINQALQIVMVLVTPAAIGLSMLSTEAYGSLFGMKNIDFTGSLLGWYAPVGLLFALFTVSSSILQGINQQRFTVISLSAGLLSKILFNILLIHTFGAKGAIFGTAIAVAIAVGLNLWRIRTSIQFPYKQLFKRTLLIFIFTFIMIITIAILKAAFGFFIPYETERWAAIIMLFFGVTLGGGVYLWLGYHSTLLERVLGNRIRILDRIFHR</sequence>
<evidence type="ECO:0000256" key="2">
    <source>
        <dbReference type="ARBA" id="ARBA00022475"/>
    </source>
</evidence>
<feature type="transmembrane region" description="Helical" evidence="6">
    <location>
        <begin position="243"/>
        <end position="263"/>
    </location>
</feature>
<accession>A0A917HMU3</accession>
<feature type="transmembrane region" description="Helical" evidence="6">
    <location>
        <begin position="493"/>
        <end position="514"/>
    </location>
</feature>
<feature type="transmembrane region" description="Helical" evidence="6">
    <location>
        <begin position="465"/>
        <end position="487"/>
    </location>
</feature>
<dbReference type="InterPro" id="IPR024923">
    <property type="entry name" value="PG_synth_SpoVB"/>
</dbReference>
<keyword evidence="3 6" id="KW-0812">Transmembrane</keyword>
<keyword evidence="4 6" id="KW-1133">Transmembrane helix</keyword>
<dbReference type="GO" id="GO:0051301">
    <property type="term" value="P:cell division"/>
    <property type="evidence" value="ECO:0007669"/>
    <property type="project" value="UniProtKB-KW"/>
</dbReference>
<feature type="transmembrane region" description="Helical" evidence="6">
    <location>
        <begin position="166"/>
        <end position="185"/>
    </location>
</feature>
<dbReference type="AlphaFoldDB" id="A0A917HMU3"/>
<evidence type="ECO:0000256" key="3">
    <source>
        <dbReference type="ARBA" id="ARBA00022692"/>
    </source>
</evidence>
<dbReference type="RefSeq" id="WP_188456485.1">
    <property type="nucleotide sequence ID" value="NZ_BMFR01000019.1"/>
</dbReference>
<evidence type="ECO:0000256" key="5">
    <source>
        <dbReference type="ARBA" id="ARBA00023136"/>
    </source>
</evidence>
<protein>
    <submittedName>
        <fullName evidence="7">Cell division protein</fullName>
    </submittedName>
</protein>
<keyword evidence="2" id="KW-1003">Cell membrane</keyword>
<evidence type="ECO:0000256" key="6">
    <source>
        <dbReference type="SAM" id="Phobius"/>
    </source>
</evidence>
<gene>
    <name evidence="7" type="ORF">GCM10011398_33180</name>
</gene>